<gene>
    <name evidence="1" type="ORF">V6N12_062359</name>
</gene>
<dbReference type="Proteomes" id="UP001472677">
    <property type="component" value="Unassembled WGS sequence"/>
</dbReference>
<sequence length="74" mass="8080">MSKKEIPRKVAMDSSLLSLPRCSKTLAWSSTMVVPRGASFVVFFSLSSSAPMLQHRVAHHPSWNATASLPPQSL</sequence>
<proteinExistence type="predicted"/>
<protein>
    <submittedName>
        <fullName evidence="1">Uncharacterized protein</fullName>
    </submittedName>
</protein>
<dbReference type="EMBL" id="JBBPBM010000007">
    <property type="protein sequence ID" value="KAK8574670.1"/>
    <property type="molecule type" value="Genomic_DNA"/>
</dbReference>
<accession>A0ABR2F8L9</accession>
<name>A0ABR2F8L9_9ROSI</name>
<organism evidence="1 2">
    <name type="scientific">Hibiscus sabdariffa</name>
    <name type="common">roselle</name>
    <dbReference type="NCBI Taxonomy" id="183260"/>
    <lineage>
        <taxon>Eukaryota</taxon>
        <taxon>Viridiplantae</taxon>
        <taxon>Streptophyta</taxon>
        <taxon>Embryophyta</taxon>
        <taxon>Tracheophyta</taxon>
        <taxon>Spermatophyta</taxon>
        <taxon>Magnoliopsida</taxon>
        <taxon>eudicotyledons</taxon>
        <taxon>Gunneridae</taxon>
        <taxon>Pentapetalae</taxon>
        <taxon>rosids</taxon>
        <taxon>malvids</taxon>
        <taxon>Malvales</taxon>
        <taxon>Malvaceae</taxon>
        <taxon>Malvoideae</taxon>
        <taxon>Hibiscus</taxon>
    </lineage>
</organism>
<reference evidence="1 2" key="1">
    <citation type="journal article" date="2024" name="G3 (Bethesda)">
        <title>Genome assembly of Hibiscus sabdariffa L. provides insights into metabolisms of medicinal natural products.</title>
        <authorList>
            <person name="Kim T."/>
        </authorList>
    </citation>
    <scope>NUCLEOTIDE SEQUENCE [LARGE SCALE GENOMIC DNA]</scope>
    <source>
        <strain evidence="1">TK-2024</strain>
        <tissue evidence="1">Old leaves</tissue>
    </source>
</reference>
<evidence type="ECO:0000313" key="2">
    <source>
        <dbReference type="Proteomes" id="UP001472677"/>
    </source>
</evidence>
<evidence type="ECO:0000313" key="1">
    <source>
        <dbReference type="EMBL" id="KAK8574670.1"/>
    </source>
</evidence>
<keyword evidence="2" id="KW-1185">Reference proteome</keyword>
<comment type="caution">
    <text evidence="1">The sequence shown here is derived from an EMBL/GenBank/DDBJ whole genome shotgun (WGS) entry which is preliminary data.</text>
</comment>